<sequence>MSISSEINQIDIKWWELFDTIRGLRTEVQNRIVIEREVIPIIFIPGIMGSRLKFAKGKKQGTRAWDPDSSGFMSVVALEPFSGTGDGTVPDSSGKALKVPTARIGRDSHADFFSIDHQRIYGADPAKKIVFTTVWNLAIKRIEEKAGAARA</sequence>
<accession>A0A0C1U754</accession>
<comment type="caution">
    <text evidence="1">The sequence shown here is derived from an EMBL/GenBank/DDBJ whole genome shotgun (WGS) entry which is preliminary data.</text>
</comment>
<reference evidence="1 2" key="1">
    <citation type="submission" date="2015-01" db="EMBL/GenBank/DDBJ databases">
        <title>Genome sequence of the anaerobic bacterium Geobacter soli GSS01, a dissimilatory Fe(III) reducer from soil.</title>
        <authorList>
            <person name="Yang G."/>
            <person name="Zhou S."/>
        </authorList>
    </citation>
    <scope>NUCLEOTIDE SEQUENCE [LARGE SCALE GENOMIC DNA]</scope>
    <source>
        <strain evidence="1 2">GSS01</strain>
    </source>
</reference>
<name>A0A0C1U754_9BACT</name>
<proteinExistence type="predicted"/>
<dbReference type="Proteomes" id="UP000031433">
    <property type="component" value="Unassembled WGS sequence"/>
</dbReference>
<keyword evidence="2" id="KW-1185">Reference proteome</keyword>
<evidence type="ECO:0000313" key="2">
    <source>
        <dbReference type="Proteomes" id="UP000031433"/>
    </source>
</evidence>
<organism evidence="1 2">
    <name type="scientific">Geobacter soli</name>
    <dbReference type="NCBI Taxonomy" id="1510391"/>
    <lineage>
        <taxon>Bacteria</taxon>
        <taxon>Pseudomonadati</taxon>
        <taxon>Thermodesulfobacteriota</taxon>
        <taxon>Desulfuromonadia</taxon>
        <taxon>Geobacterales</taxon>
        <taxon>Geobacteraceae</taxon>
        <taxon>Geobacter</taxon>
    </lineage>
</organism>
<dbReference type="AlphaFoldDB" id="A0A0C1U754"/>
<gene>
    <name evidence="1" type="ORF">SE37_13020</name>
</gene>
<evidence type="ECO:0000313" key="1">
    <source>
        <dbReference type="EMBL" id="KIE43485.1"/>
    </source>
</evidence>
<dbReference type="RefSeq" id="WP_039646997.1">
    <property type="nucleotide sequence ID" value="NZ_JXBL01000001.1"/>
</dbReference>
<dbReference type="EMBL" id="JXBL01000001">
    <property type="protein sequence ID" value="KIE43485.1"/>
    <property type="molecule type" value="Genomic_DNA"/>
</dbReference>
<protein>
    <submittedName>
        <fullName evidence="1">Uncharacterized protein</fullName>
    </submittedName>
</protein>